<keyword evidence="3" id="KW-1185">Reference proteome</keyword>
<dbReference type="Gene3D" id="3.30.70.100">
    <property type="match status" value="1"/>
</dbReference>
<evidence type="ECO:0000313" key="3">
    <source>
        <dbReference type="Proteomes" id="UP001569414"/>
    </source>
</evidence>
<protein>
    <submittedName>
        <fullName evidence="2">DUF1330 domain-containing protein</fullName>
    </submittedName>
</protein>
<comment type="caution">
    <text evidence="2">The sequence shown here is derived from an EMBL/GenBank/DDBJ whole genome shotgun (WGS) entry which is preliminary data.</text>
</comment>
<sequence length="101" mass="11509">MLFEMLVGLEVIDDDAYQAYRSAMKPILAGYGGSFGYDFKIAETLLSETPDNINRVFTIQFPSMKIMDQFFSDPDYLSAKTKYFESSVRSTTILASYEKNI</sequence>
<evidence type="ECO:0000259" key="1">
    <source>
        <dbReference type="Pfam" id="PF07045"/>
    </source>
</evidence>
<gene>
    <name evidence="2" type="ORF">ACCI51_13605</name>
</gene>
<accession>A0ABV4NPX4</accession>
<reference evidence="2 3" key="1">
    <citation type="submission" date="2024-08" db="EMBL/GenBank/DDBJ databases">
        <authorList>
            <person name="Ishaq N."/>
        </authorList>
    </citation>
    <scope>NUCLEOTIDE SEQUENCE [LARGE SCALE GENOMIC DNA]</scope>
    <source>
        <strain evidence="2 3">JCM 30400</strain>
    </source>
</reference>
<dbReference type="SUPFAM" id="SSF54909">
    <property type="entry name" value="Dimeric alpha+beta barrel"/>
    <property type="match status" value="1"/>
</dbReference>
<dbReference type="Pfam" id="PF07045">
    <property type="entry name" value="DUF1330"/>
    <property type="match status" value="1"/>
</dbReference>
<dbReference type="RefSeq" id="WP_371844062.1">
    <property type="nucleotide sequence ID" value="NZ_JBGMEL010000013.1"/>
</dbReference>
<feature type="domain" description="DUF1330" evidence="1">
    <location>
        <begin position="7"/>
        <end position="94"/>
    </location>
</feature>
<dbReference type="InterPro" id="IPR011008">
    <property type="entry name" value="Dimeric_a/b-barrel"/>
</dbReference>
<organism evidence="2 3">
    <name type="scientific">Microbulbifer echini</name>
    <dbReference type="NCBI Taxonomy" id="1529067"/>
    <lineage>
        <taxon>Bacteria</taxon>
        <taxon>Pseudomonadati</taxon>
        <taxon>Pseudomonadota</taxon>
        <taxon>Gammaproteobacteria</taxon>
        <taxon>Cellvibrionales</taxon>
        <taxon>Microbulbiferaceae</taxon>
        <taxon>Microbulbifer</taxon>
    </lineage>
</organism>
<dbReference type="InterPro" id="IPR010753">
    <property type="entry name" value="DUF1330"/>
</dbReference>
<dbReference type="Proteomes" id="UP001569414">
    <property type="component" value="Unassembled WGS sequence"/>
</dbReference>
<evidence type="ECO:0000313" key="2">
    <source>
        <dbReference type="EMBL" id="MFA0791589.1"/>
    </source>
</evidence>
<name>A0ABV4NPX4_9GAMM</name>
<proteinExistence type="predicted"/>
<dbReference type="EMBL" id="JBGMEL010000013">
    <property type="protein sequence ID" value="MFA0791589.1"/>
    <property type="molecule type" value="Genomic_DNA"/>
</dbReference>